<keyword evidence="3" id="KW-1133">Transmembrane helix</keyword>
<feature type="domain" description="HTH myb-type" evidence="4">
    <location>
        <begin position="21"/>
        <end position="74"/>
    </location>
</feature>
<feature type="transmembrane region" description="Helical" evidence="3">
    <location>
        <begin position="121"/>
        <end position="142"/>
    </location>
</feature>
<protein>
    <submittedName>
        <fullName evidence="5">Transcription factor MYB52</fullName>
    </submittedName>
</protein>
<keyword evidence="6" id="KW-1185">Reference proteome</keyword>
<dbReference type="GO" id="GO:0000981">
    <property type="term" value="F:DNA-binding transcription factor activity, RNA polymerase II-specific"/>
    <property type="evidence" value="ECO:0007669"/>
    <property type="project" value="TreeGrafter"/>
</dbReference>
<dbReference type="SUPFAM" id="SSF46689">
    <property type="entry name" value="Homeodomain-like"/>
    <property type="match status" value="1"/>
</dbReference>
<dbReference type="InterPro" id="IPR009057">
    <property type="entry name" value="Homeodomain-like_sf"/>
</dbReference>
<evidence type="ECO:0000256" key="3">
    <source>
        <dbReference type="SAM" id="Phobius"/>
    </source>
</evidence>
<sequence>MSFHYICLGKSCKLRWLNHFDPKLKKSSFTKDEEDRLLMAHQIYKTRWSTIITLFPSRTGYDIAALPSYFDFKLFKYKHIKTYENTIMKQLSFYEAIMTLPTQFFLDLGVDSLKTLRPQILALPFSCIFTILFLKCIVICFNKLVFEESEIKIALEDKFEISIREGGVENIFIIQDDVDLIKKMKTTSK</sequence>
<dbReference type="InterPro" id="IPR017930">
    <property type="entry name" value="Myb_dom"/>
</dbReference>
<feature type="non-terminal residue" evidence="5">
    <location>
        <position position="1"/>
    </location>
</feature>
<dbReference type="GO" id="GO:0005634">
    <property type="term" value="C:nucleus"/>
    <property type="evidence" value="ECO:0007669"/>
    <property type="project" value="UniProtKB-SubCell"/>
</dbReference>
<organism evidence="5 6">
    <name type="scientific">Mucuna pruriens</name>
    <name type="common">Velvet bean</name>
    <name type="synonym">Dolichos pruriens</name>
    <dbReference type="NCBI Taxonomy" id="157652"/>
    <lineage>
        <taxon>Eukaryota</taxon>
        <taxon>Viridiplantae</taxon>
        <taxon>Streptophyta</taxon>
        <taxon>Embryophyta</taxon>
        <taxon>Tracheophyta</taxon>
        <taxon>Spermatophyta</taxon>
        <taxon>Magnoliopsida</taxon>
        <taxon>eudicotyledons</taxon>
        <taxon>Gunneridae</taxon>
        <taxon>Pentapetalae</taxon>
        <taxon>rosids</taxon>
        <taxon>fabids</taxon>
        <taxon>Fabales</taxon>
        <taxon>Fabaceae</taxon>
        <taxon>Papilionoideae</taxon>
        <taxon>50 kb inversion clade</taxon>
        <taxon>NPAAA clade</taxon>
        <taxon>indigoferoid/millettioid clade</taxon>
        <taxon>Phaseoleae</taxon>
        <taxon>Mucuna</taxon>
    </lineage>
</organism>
<gene>
    <name evidence="5" type="primary">MYB52</name>
    <name evidence="5" type="ORF">CR513_11442</name>
</gene>
<dbReference type="PANTHER" id="PTHR45614:SF150">
    <property type="entry name" value="MYB-LIKE DNA-BINDING DOMAIN CONTAINING PROTEIN, EXPRESSED"/>
    <property type="match status" value="1"/>
</dbReference>
<dbReference type="OrthoDB" id="448946at2759"/>
<reference evidence="5" key="1">
    <citation type="submission" date="2018-05" db="EMBL/GenBank/DDBJ databases">
        <title>Draft genome of Mucuna pruriens seed.</title>
        <authorList>
            <person name="Nnadi N.E."/>
            <person name="Vos R."/>
            <person name="Hasami M.H."/>
            <person name="Devisetty U.K."/>
            <person name="Aguiy J.C."/>
        </authorList>
    </citation>
    <scope>NUCLEOTIDE SEQUENCE [LARGE SCALE GENOMIC DNA]</scope>
    <source>
        <strain evidence="5">JCA_2017</strain>
    </source>
</reference>
<dbReference type="Pfam" id="PF00249">
    <property type="entry name" value="Myb_DNA-binding"/>
    <property type="match status" value="1"/>
</dbReference>
<keyword evidence="3" id="KW-0812">Transmembrane</keyword>
<dbReference type="InterPro" id="IPR050560">
    <property type="entry name" value="MYB_TF"/>
</dbReference>
<dbReference type="InterPro" id="IPR001005">
    <property type="entry name" value="SANT/Myb"/>
</dbReference>
<evidence type="ECO:0000313" key="5">
    <source>
        <dbReference type="EMBL" id="RDY04807.1"/>
    </source>
</evidence>
<comment type="subcellular location">
    <subcellularLocation>
        <location evidence="1">Nucleus</location>
    </subcellularLocation>
</comment>
<name>A0A371HPW9_MUCPR</name>
<proteinExistence type="predicted"/>
<keyword evidence="3" id="KW-0472">Membrane</keyword>
<accession>A0A371HPW9</accession>
<dbReference type="PANTHER" id="PTHR45614">
    <property type="entry name" value="MYB PROTEIN-RELATED"/>
    <property type="match status" value="1"/>
</dbReference>
<evidence type="ECO:0000256" key="2">
    <source>
        <dbReference type="ARBA" id="ARBA00023242"/>
    </source>
</evidence>
<dbReference type="Proteomes" id="UP000257109">
    <property type="component" value="Unassembled WGS sequence"/>
</dbReference>
<dbReference type="GO" id="GO:0000978">
    <property type="term" value="F:RNA polymerase II cis-regulatory region sequence-specific DNA binding"/>
    <property type="evidence" value="ECO:0007669"/>
    <property type="project" value="TreeGrafter"/>
</dbReference>
<dbReference type="AlphaFoldDB" id="A0A371HPW9"/>
<dbReference type="Gene3D" id="1.10.1200.10">
    <property type="entry name" value="ACP-like"/>
    <property type="match status" value="1"/>
</dbReference>
<dbReference type="InterPro" id="IPR036736">
    <property type="entry name" value="ACP-like_sf"/>
</dbReference>
<evidence type="ECO:0000256" key="1">
    <source>
        <dbReference type="ARBA" id="ARBA00004123"/>
    </source>
</evidence>
<dbReference type="PROSITE" id="PS51294">
    <property type="entry name" value="HTH_MYB"/>
    <property type="match status" value="1"/>
</dbReference>
<keyword evidence="2" id="KW-0539">Nucleus</keyword>
<evidence type="ECO:0000313" key="6">
    <source>
        <dbReference type="Proteomes" id="UP000257109"/>
    </source>
</evidence>
<evidence type="ECO:0000259" key="4">
    <source>
        <dbReference type="PROSITE" id="PS51294"/>
    </source>
</evidence>
<dbReference type="Gene3D" id="1.10.10.60">
    <property type="entry name" value="Homeodomain-like"/>
    <property type="match status" value="1"/>
</dbReference>
<dbReference type="EMBL" id="QJKJ01002008">
    <property type="protein sequence ID" value="RDY04807.1"/>
    <property type="molecule type" value="Genomic_DNA"/>
</dbReference>
<comment type="caution">
    <text evidence="5">The sequence shown here is derived from an EMBL/GenBank/DDBJ whole genome shotgun (WGS) entry which is preliminary data.</text>
</comment>
<dbReference type="STRING" id="157652.A0A371HPW9"/>